<comment type="subunit">
    <text evidence="16">Forms homodimers. Interacts with ubiquitin-protein ligase UBE3A/E6-AP; this interaction stimulates UBE3A ubiquitin activity. Interacts with host BAK1.</text>
</comment>
<dbReference type="GO" id="GO:0039648">
    <property type="term" value="P:symbiont-mediated perturbation of host ubiquitin-like protein modification"/>
    <property type="evidence" value="ECO:0007669"/>
    <property type="project" value="UniProtKB-UniRule"/>
</dbReference>
<dbReference type="GO" id="GO:0006355">
    <property type="term" value="P:regulation of DNA-templated transcription"/>
    <property type="evidence" value="ECO:0007669"/>
    <property type="project" value="UniProtKB-UniRule"/>
</dbReference>
<dbReference type="GO" id="GO:0039502">
    <property type="term" value="P:symbiont-mediated suppression of host type I interferon-mediated signaling pathway"/>
    <property type="evidence" value="ECO:0007669"/>
    <property type="project" value="UniProtKB-UniRule"/>
</dbReference>
<comment type="similarity">
    <text evidence="1 16 17">Belongs to the papillomaviridae E6 protein family.</text>
</comment>
<evidence type="ECO:0000256" key="6">
    <source>
        <dbReference type="ARBA" id="ARBA00022723"/>
    </source>
</evidence>
<evidence type="ECO:0000256" key="16">
    <source>
        <dbReference type="HAMAP-Rule" id="MF_04006"/>
    </source>
</evidence>
<dbReference type="Proteomes" id="UP000113513">
    <property type="component" value="Segment"/>
</dbReference>
<dbReference type="EMBL" id="EF467176">
    <property type="protein sequence ID" value="ABR20502.1"/>
    <property type="molecule type" value="Genomic_DNA"/>
</dbReference>
<evidence type="ECO:0000256" key="7">
    <source>
        <dbReference type="ARBA" id="ARBA00022771"/>
    </source>
</evidence>
<keyword evidence="9 16" id="KW-0805">Transcription regulation</keyword>
<dbReference type="HAMAP" id="MF_04006">
    <property type="entry name" value="HPV_E6"/>
    <property type="match status" value="1"/>
</dbReference>
<keyword evidence="2 16" id="KW-0244">Early protein</keyword>
<name>A8R8M7_9PAPI</name>
<dbReference type="GO" id="GO:0042025">
    <property type="term" value="C:host cell nucleus"/>
    <property type="evidence" value="ECO:0007669"/>
    <property type="project" value="UniProtKB-SubCell"/>
</dbReference>
<evidence type="ECO:0000256" key="1">
    <source>
        <dbReference type="ARBA" id="ARBA00006346"/>
    </source>
</evidence>
<comment type="subcellular location">
    <subcellularLocation>
        <location evidence="16 17">Host cytoplasm</location>
    </subcellularLocation>
    <subcellularLocation>
        <location evidence="16 17">Host nucleus</location>
    </subcellularLocation>
</comment>
<dbReference type="GO" id="GO:0008270">
    <property type="term" value="F:zinc ion binding"/>
    <property type="evidence" value="ECO:0007669"/>
    <property type="project" value="UniProtKB-KW"/>
</dbReference>
<dbReference type="Pfam" id="PF00518">
    <property type="entry name" value="E6"/>
    <property type="match status" value="1"/>
</dbReference>
<protein>
    <recommendedName>
        <fullName evidence="16 17">Protein E6</fullName>
    </recommendedName>
</protein>
<proteinExistence type="inferred from homology"/>
<evidence type="ECO:0000256" key="15">
    <source>
        <dbReference type="ARBA" id="ARBA00023323"/>
    </source>
</evidence>
<keyword evidence="7 16" id="KW-0863">Zinc-finger</keyword>
<sequence>MQMEDSYLPKRLDDFCSIFNISLFDVHLPCIFCGYILDLQQLGSFYQKQLSLVWRSGACFACCVPCSRLSARYEAERFYRCSVKGIHFEDFLRKNLADVVCRCYECMSLLDLPEKLDCIFRGECFHLVRNTWRGTCRNCCRK</sequence>
<gene>
    <name evidence="16 18" type="primary">E6</name>
</gene>
<dbReference type="OrthoDB" id="27353at10239"/>
<evidence type="ECO:0000256" key="17">
    <source>
        <dbReference type="RuleBase" id="RU363123"/>
    </source>
</evidence>
<keyword evidence="11 16" id="KW-0010">Activator</keyword>
<evidence type="ECO:0000256" key="10">
    <source>
        <dbReference type="ARBA" id="ARBA00023125"/>
    </source>
</evidence>
<dbReference type="GO" id="GO:0006351">
    <property type="term" value="P:DNA-templated transcription"/>
    <property type="evidence" value="ECO:0007669"/>
    <property type="project" value="UniProtKB-UniRule"/>
</dbReference>
<dbReference type="SUPFAM" id="SSF161229">
    <property type="entry name" value="E6 C-terminal domain-like"/>
    <property type="match status" value="2"/>
</dbReference>
<keyword evidence="10 16" id="KW-0238">DNA-binding</keyword>
<evidence type="ECO:0000256" key="13">
    <source>
        <dbReference type="ARBA" id="ARBA00023200"/>
    </source>
</evidence>
<dbReference type="GO" id="GO:0003677">
    <property type="term" value="F:DNA binding"/>
    <property type="evidence" value="ECO:0007669"/>
    <property type="project" value="UniProtKB-UniRule"/>
</dbReference>
<dbReference type="GO" id="GO:0030430">
    <property type="term" value="C:host cell cytoplasm"/>
    <property type="evidence" value="ECO:0007669"/>
    <property type="project" value="UniProtKB-SubCell"/>
</dbReference>
<dbReference type="RefSeq" id="YP_001672008.1">
    <property type="nucleotide sequence ID" value="NC_010329.1"/>
</dbReference>
<keyword evidence="4 16" id="KW-0945">Host-virus interaction</keyword>
<dbReference type="Gene3D" id="3.30.240.40">
    <property type="entry name" value="E6 early regulatory protein"/>
    <property type="match status" value="2"/>
</dbReference>
<dbReference type="InterPro" id="IPR001334">
    <property type="entry name" value="E6"/>
</dbReference>
<reference evidence="18 19" key="1">
    <citation type="journal article" date="2007" name="Int. J. Cancer">
        <title>Cutaneous human papillomavirus 88: Remarkable differences in viral load.</title>
        <authorList>
            <person name="Kullander J."/>
            <person name="Handisurya A."/>
            <person name="Forslund O."/>
            <person name="Geusau A."/>
            <person name="Kirnbauer R."/>
            <person name="Dillner J."/>
        </authorList>
    </citation>
    <scope>NUCLEOTIDE SEQUENCE [LARGE SCALE GENOMIC DNA]</scope>
</reference>
<keyword evidence="8 16" id="KW-0862">Zinc</keyword>
<keyword evidence="5 16" id="KW-1090">Inhibition of host innate immune response by virus</keyword>
<evidence type="ECO:0000256" key="4">
    <source>
        <dbReference type="ARBA" id="ARBA00022581"/>
    </source>
</evidence>
<keyword evidence="3 16" id="KW-1048">Host nucleus</keyword>
<feature type="zinc finger region" evidence="16">
    <location>
        <begin position="30"/>
        <end position="66"/>
    </location>
</feature>
<evidence type="ECO:0000256" key="11">
    <source>
        <dbReference type="ARBA" id="ARBA00023159"/>
    </source>
</evidence>
<evidence type="ECO:0000313" key="18">
    <source>
        <dbReference type="EMBL" id="ABR20502.1"/>
    </source>
</evidence>
<evidence type="ECO:0000256" key="2">
    <source>
        <dbReference type="ARBA" id="ARBA00022518"/>
    </source>
</evidence>
<keyword evidence="15 16" id="KW-1119">Modulation of host cell apoptosis by virus</keyword>
<evidence type="ECO:0000256" key="5">
    <source>
        <dbReference type="ARBA" id="ARBA00022632"/>
    </source>
</evidence>
<keyword evidence="13 16" id="KW-1035">Host cytoplasm</keyword>
<keyword evidence="14 16" id="KW-0899">Viral immunoevasion</keyword>
<keyword evidence="19" id="KW-1185">Reference proteome</keyword>
<dbReference type="GO" id="GO:0052170">
    <property type="term" value="P:symbiont-mediated suppression of host innate immune response"/>
    <property type="evidence" value="ECO:0007669"/>
    <property type="project" value="UniProtKB-KW"/>
</dbReference>
<feature type="zinc finger region" evidence="16">
    <location>
        <begin position="103"/>
        <end position="139"/>
    </location>
</feature>
<keyword evidence="12 16" id="KW-0804">Transcription</keyword>
<dbReference type="InterPro" id="IPR038575">
    <property type="entry name" value="E6_sf"/>
</dbReference>
<dbReference type="GO" id="GO:0052150">
    <property type="term" value="P:symbiont-mediated perturbation of host apoptosis"/>
    <property type="evidence" value="ECO:0007669"/>
    <property type="project" value="UniProtKB-KW"/>
</dbReference>
<evidence type="ECO:0000256" key="8">
    <source>
        <dbReference type="ARBA" id="ARBA00022833"/>
    </source>
</evidence>
<dbReference type="KEGG" id="vg:5896666"/>
<evidence type="ECO:0000256" key="14">
    <source>
        <dbReference type="ARBA" id="ARBA00023280"/>
    </source>
</evidence>
<evidence type="ECO:0000256" key="3">
    <source>
        <dbReference type="ARBA" id="ARBA00022562"/>
    </source>
</evidence>
<comment type="function">
    <text evidence="16">Plays a major role in the induction and maintenance of cellular transformation. E6 associates with host UBE3A/E6-AP ubiquitin-protein ligase and modulates its activity. Protects host keratinocytes from apoptosis by mediating the degradation of host BAK1. May also inhibit host immune response.</text>
</comment>
<evidence type="ECO:0000256" key="12">
    <source>
        <dbReference type="ARBA" id="ARBA00023163"/>
    </source>
</evidence>
<comment type="caution">
    <text evidence="16">Lacks conserved residue(s) required for the propagation of feature annotation.</text>
</comment>
<evidence type="ECO:0000313" key="19">
    <source>
        <dbReference type="Proteomes" id="UP000113513"/>
    </source>
</evidence>
<organism evidence="18 19">
    <name type="scientific">Human papillomavirus 88</name>
    <dbReference type="NCBI Taxonomy" id="337054"/>
    <lineage>
        <taxon>Viruses</taxon>
        <taxon>Monodnaviria</taxon>
        <taxon>Shotokuvirae</taxon>
        <taxon>Cossaviricota</taxon>
        <taxon>Papovaviricetes</taxon>
        <taxon>Zurhausenvirales</taxon>
        <taxon>Papillomaviridae</taxon>
        <taxon>Firstpapillomavirinae</taxon>
        <taxon>Gammapapillomavirus</taxon>
        <taxon>Gammapapillomavirus 5</taxon>
    </lineage>
</organism>
<keyword evidence="6 16" id="KW-0479">Metal-binding</keyword>
<accession>A8R8M7</accession>
<evidence type="ECO:0000256" key="9">
    <source>
        <dbReference type="ARBA" id="ARBA00023015"/>
    </source>
</evidence>